<accession>A0AAJ1CWY6</accession>
<protein>
    <submittedName>
        <fullName evidence="2">Uncharacterized protein</fullName>
    </submittedName>
</protein>
<proteinExistence type="predicted"/>
<dbReference type="EMBL" id="JANFVX010000003">
    <property type="protein sequence ID" value="MCW0343119.1"/>
    <property type="molecule type" value="Genomic_DNA"/>
</dbReference>
<evidence type="ECO:0000313" key="2">
    <source>
        <dbReference type="EMBL" id="MCW0343119.1"/>
    </source>
</evidence>
<reference evidence="2" key="1">
    <citation type="submission" date="2022-06" db="EMBL/GenBank/DDBJ databases">
        <title>Dynamics of rice microbiomes reveals core vertical transmitted seed endophytes.</title>
        <authorList>
            <person name="Liao K."/>
            <person name="Zhang X."/>
        </authorList>
    </citation>
    <scope>NUCLEOTIDE SEQUENCE</scope>
    <source>
        <strain evidence="2">JT1-17</strain>
    </source>
</reference>
<comment type="caution">
    <text evidence="2">The sequence shown here is derived from an EMBL/GenBank/DDBJ whole genome shotgun (WGS) entry which is preliminary data.</text>
</comment>
<sequence>MANMPLRRHVLQNAGSLRAHDPDQSVTGDKADQQGSGNKKPATVTPVFLSLQKGGFFRVPAARNSLFPLFFFNHIDGDHVMFHRLIQHLYRRGRIAVFNRHKDFDVRLNTFKRNAQ</sequence>
<evidence type="ECO:0000256" key="1">
    <source>
        <dbReference type="SAM" id="MobiDB-lite"/>
    </source>
</evidence>
<evidence type="ECO:0000313" key="3">
    <source>
        <dbReference type="Proteomes" id="UP001208888"/>
    </source>
</evidence>
<dbReference type="AlphaFoldDB" id="A0AAJ1CWY6"/>
<gene>
    <name evidence="2" type="ORF">NB703_001212</name>
</gene>
<dbReference type="Proteomes" id="UP001208888">
    <property type="component" value="Unassembled WGS sequence"/>
</dbReference>
<feature type="region of interest" description="Disordered" evidence="1">
    <location>
        <begin position="12"/>
        <end position="42"/>
    </location>
</feature>
<organism evidence="2 3">
    <name type="scientific">Pantoea ananas</name>
    <name type="common">Erwinia uredovora</name>
    <dbReference type="NCBI Taxonomy" id="553"/>
    <lineage>
        <taxon>Bacteria</taxon>
        <taxon>Pseudomonadati</taxon>
        <taxon>Pseudomonadota</taxon>
        <taxon>Gammaproteobacteria</taxon>
        <taxon>Enterobacterales</taxon>
        <taxon>Erwiniaceae</taxon>
        <taxon>Pantoea</taxon>
    </lineage>
</organism>
<name>A0AAJ1CWY6_PANAN</name>